<accession>A0A0C1REK9</accession>
<evidence type="ECO:0000313" key="1">
    <source>
        <dbReference type="EMBL" id="KIE14023.1"/>
    </source>
</evidence>
<organism evidence="1">
    <name type="scientific">Tolypothrix bouteillei VB521301</name>
    <dbReference type="NCBI Taxonomy" id="1479485"/>
    <lineage>
        <taxon>Bacteria</taxon>
        <taxon>Bacillati</taxon>
        <taxon>Cyanobacteriota</taxon>
        <taxon>Cyanophyceae</taxon>
        <taxon>Nostocales</taxon>
        <taxon>Tolypothrichaceae</taxon>
        <taxon>Tolypothrix</taxon>
    </lineage>
</organism>
<dbReference type="AlphaFoldDB" id="A0A0C1REK9"/>
<dbReference type="EMBL" id="JHEG02000001">
    <property type="protein sequence ID" value="KIE14023.1"/>
    <property type="molecule type" value="Genomic_DNA"/>
</dbReference>
<name>A0A0C1REK9_9CYAN</name>
<protein>
    <submittedName>
        <fullName evidence="1">Uncharacterized protein</fullName>
    </submittedName>
</protein>
<dbReference type="STRING" id="1479485.DA73_0201465"/>
<feature type="non-terminal residue" evidence="1">
    <location>
        <position position="70"/>
    </location>
</feature>
<gene>
    <name evidence="1" type="ORF">DA73_0201465</name>
</gene>
<reference evidence="1" key="1">
    <citation type="journal article" date="2015" name="Genome Announc.">
        <title>Draft Genome Sequence of Tolypothrix boutellei Strain VB521301.</title>
        <authorList>
            <person name="Chandrababunaidu M.M."/>
            <person name="Singh D."/>
            <person name="Sen D."/>
            <person name="Bhan S."/>
            <person name="Das S."/>
            <person name="Gupta A."/>
            <person name="Adhikary S.P."/>
            <person name="Tripathy S."/>
        </authorList>
    </citation>
    <scope>NUCLEOTIDE SEQUENCE</scope>
    <source>
        <strain evidence="1">VB521301</strain>
    </source>
</reference>
<proteinExistence type="predicted"/>
<comment type="caution">
    <text evidence="1">The sequence shown here is derived from an EMBL/GenBank/DDBJ whole genome shotgun (WGS) entry which is preliminary data.</text>
</comment>
<sequence>MADLLVKLYNLPDATPYLQKLREQSLYVRQAHPGEKRIISEWVLQHFPQSWAVGCEYAIERDPISCYIAV</sequence>